<proteinExistence type="inferred from homology"/>
<dbReference type="Gene3D" id="3.90.79.10">
    <property type="entry name" value="Nucleoside Triphosphate Pyrophosphohydrolase"/>
    <property type="match status" value="1"/>
</dbReference>
<evidence type="ECO:0000313" key="10">
    <source>
        <dbReference type="Proteomes" id="UP000694941"/>
    </source>
</evidence>
<dbReference type="RefSeq" id="XP_013776471.1">
    <property type="nucleotide sequence ID" value="XM_013921017.2"/>
</dbReference>
<comment type="similarity">
    <text evidence="3">Belongs to the Nudix hydrolase family. PCD1 subfamily.</text>
</comment>
<dbReference type="Proteomes" id="UP000694941">
    <property type="component" value="Unplaced"/>
</dbReference>
<dbReference type="InterPro" id="IPR000059">
    <property type="entry name" value="NUDIX_hydrolase_NudL_CS"/>
</dbReference>
<protein>
    <submittedName>
        <fullName evidence="11">Nucleoside diphosphate-linked moiety X motif 8-like isoform X1</fullName>
    </submittedName>
</protein>
<evidence type="ECO:0000256" key="7">
    <source>
        <dbReference type="ARBA" id="ARBA00023211"/>
    </source>
</evidence>
<dbReference type="PANTHER" id="PTHR12992:SF11">
    <property type="entry name" value="MITOCHONDRIAL COENZYME A DIPHOSPHATASE NUDT8"/>
    <property type="match status" value="1"/>
</dbReference>
<keyword evidence="6" id="KW-0460">Magnesium</keyword>
<keyword evidence="8" id="KW-0472">Membrane</keyword>
<evidence type="ECO:0000256" key="5">
    <source>
        <dbReference type="ARBA" id="ARBA00022801"/>
    </source>
</evidence>
<keyword evidence="4" id="KW-0479">Metal-binding</keyword>
<keyword evidence="7" id="KW-0464">Manganese</keyword>
<evidence type="ECO:0000259" key="9">
    <source>
        <dbReference type="PROSITE" id="PS51462"/>
    </source>
</evidence>
<evidence type="ECO:0000256" key="4">
    <source>
        <dbReference type="ARBA" id="ARBA00022723"/>
    </source>
</evidence>
<feature type="transmembrane region" description="Helical" evidence="8">
    <location>
        <begin position="226"/>
        <end position="246"/>
    </location>
</feature>
<gene>
    <name evidence="11" type="primary">LOC106461221</name>
</gene>
<feature type="domain" description="Nudix hydrolase" evidence="9">
    <location>
        <begin position="79"/>
        <end position="211"/>
    </location>
</feature>
<evidence type="ECO:0000256" key="8">
    <source>
        <dbReference type="SAM" id="Phobius"/>
    </source>
</evidence>
<evidence type="ECO:0000313" key="11">
    <source>
        <dbReference type="RefSeq" id="XP_013776471.1"/>
    </source>
</evidence>
<dbReference type="InterPro" id="IPR045121">
    <property type="entry name" value="CoAse"/>
</dbReference>
<dbReference type="SUPFAM" id="SSF55811">
    <property type="entry name" value="Nudix"/>
    <property type="match status" value="1"/>
</dbReference>
<evidence type="ECO:0000256" key="3">
    <source>
        <dbReference type="ARBA" id="ARBA00006506"/>
    </source>
</evidence>
<dbReference type="PROSITE" id="PS01293">
    <property type="entry name" value="NUDIX_COA"/>
    <property type="match status" value="1"/>
</dbReference>
<dbReference type="Pfam" id="PF00293">
    <property type="entry name" value="NUDIX"/>
    <property type="match status" value="1"/>
</dbReference>
<dbReference type="PROSITE" id="PS51462">
    <property type="entry name" value="NUDIX"/>
    <property type="match status" value="1"/>
</dbReference>
<comment type="cofactor">
    <cofactor evidence="1">
        <name>Mn(2+)</name>
        <dbReference type="ChEBI" id="CHEBI:29035"/>
    </cofactor>
</comment>
<keyword evidence="5" id="KW-0378">Hydrolase</keyword>
<dbReference type="GeneID" id="106461221"/>
<accession>A0ABM1B7P0</accession>
<dbReference type="InterPro" id="IPR015797">
    <property type="entry name" value="NUDIX_hydrolase-like_dom_sf"/>
</dbReference>
<sequence length="258" mass="29124">MQTGVNLPNFLNMCIPTSVEMIYSHILRKGVHNNTRCIQLCHYYSSDIHPQIFSDERKTAFLNRLSKSPVIRGVKPSAFKNAAILVPLCTFNGIPSVLFTLRSPNIRRHRGQVSFPGGMTDKTDKDFIHTAIRETEEEIGITASKITVWGEMKPLPTREGDALVVPVVAHIGEVNPSELKINPREVELIFTRTIQSLCDPKNWGITQMRLKYGYTLPVFLGGEHRIWGLTAVCLHILLLSLVPEVYNFNVHHQGMLKV</sequence>
<keyword evidence="10" id="KW-1185">Reference proteome</keyword>
<keyword evidence="8" id="KW-0812">Transmembrane</keyword>
<evidence type="ECO:0000256" key="6">
    <source>
        <dbReference type="ARBA" id="ARBA00022842"/>
    </source>
</evidence>
<keyword evidence="8" id="KW-1133">Transmembrane helix</keyword>
<dbReference type="PANTHER" id="PTHR12992">
    <property type="entry name" value="NUDIX HYDROLASE"/>
    <property type="match status" value="1"/>
</dbReference>
<evidence type="ECO:0000256" key="1">
    <source>
        <dbReference type="ARBA" id="ARBA00001936"/>
    </source>
</evidence>
<evidence type="ECO:0000256" key="2">
    <source>
        <dbReference type="ARBA" id="ARBA00001946"/>
    </source>
</evidence>
<name>A0ABM1B7P0_LIMPO</name>
<dbReference type="CDD" id="cd03426">
    <property type="entry name" value="NUDIX_CoAse_Nudt7"/>
    <property type="match status" value="1"/>
</dbReference>
<comment type="cofactor">
    <cofactor evidence="2">
        <name>Mg(2+)</name>
        <dbReference type="ChEBI" id="CHEBI:18420"/>
    </cofactor>
</comment>
<organism evidence="10 11">
    <name type="scientific">Limulus polyphemus</name>
    <name type="common">Atlantic horseshoe crab</name>
    <dbReference type="NCBI Taxonomy" id="6850"/>
    <lineage>
        <taxon>Eukaryota</taxon>
        <taxon>Metazoa</taxon>
        <taxon>Ecdysozoa</taxon>
        <taxon>Arthropoda</taxon>
        <taxon>Chelicerata</taxon>
        <taxon>Merostomata</taxon>
        <taxon>Xiphosura</taxon>
        <taxon>Limulidae</taxon>
        <taxon>Limulus</taxon>
    </lineage>
</organism>
<dbReference type="InterPro" id="IPR000086">
    <property type="entry name" value="NUDIX_hydrolase_dom"/>
</dbReference>
<reference evidence="11" key="1">
    <citation type="submission" date="2025-08" db="UniProtKB">
        <authorList>
            <consortium name="RefSeq"/>
        </authorList>
    </citation>
    <scope>IDENTIFICATION</scope>
    <source>
        <tissue evidence="11">Muscle</tissue>
    </source>
</reference>